<dbReference type="EMBL" id="JACVVK020000826">
    <property type="protein sequence ID" value="KAK7443000.1"/>
    <property type="molecule type" value="Genomic_DNA"/>
</dbReference>
<name>A0ABD0J035_9CAEN</name>
<accession>A0ABD0J035</accession>
<dbReference type="AlphaFoldDB" id="A0ABD0J035"/>
<protein>
    <submittedName>
        <fullName evidence="1">Uncharacterized protein</fullName>
    </submittedName>
</protein>
<evidence type="ECO:0000313" key="1">
    <source>
        <dbReference type="EMBL" id="KAK7443000.1"/>
    </source>
</evidence>
<reference evidence="1 2" key="1">
    <citation type="journal article" date="2023" name="Sci. Data">
        <title>Genome assembly of the Korean intertidal mud-creeper Batillaria attramentaria.</title>
        <authorList>
            <person name="Patra A.K."/>
            <person name="Ho P.T."/>
            <person name="Jun S."/>
            <person name="Lee S.J."/>
            <person name="Kim Y."/>
            <person name="Won Y.J."/>
        </authorList>
    </citation>
    <scope>NUCLEOTIDE SEQUENCE [LARGE SCALE GENOMIC DNA]</scope>
    <source>
        <strain evidence="1">Wonlab-2016</strain>
    </source>
</reference>
<organism evidence="1 2">
    <name type="scientific">Batillaria attramentaria</name>
    <dbReference type="NCBI Taxonomy" id="370345"/>
    <lineage>
        <taxon>Eukaryota</taxon>
        <taxon>Metazoa</taxon>
        <taxon>Spiralia</taxon>
        <taxon>Lophotrochozoa</taxon>
        <taxon>Mollusca</taxon>
        <taxon>Gastropoda</taxon>
        <taxon>Caenogastropoda</taxon>
        <taxon>Sorbeoconcha</taxon>
        <taxon>Cerithioidea</taxon>
        <taxon>Batillariidae</taxon>
        <taxon>Batillaria</taxon>
    </lineage>
</organism>
<gene>
    <name evidence="1" type="ORF">BaRGS_00040493</name>
</gene>
<sequence length="174" mass="19330">MPVASAFSSPQLALQLTASSRKLESQRHFFQYSLTGKSVSGVKSVLIGLSTFPAATRRQFILTTDNNGGLRRFPPGRLISTRIWHIRRPQRRYKDLRKARIASELYLFTTEREDVGPRRLLCYRSRFIGGVFSLETDPAVLENPAQGLVGPVSSCLCAGPSWHSAGTGHQSQLI</sequence>
<keyword evidence="2" id="KW-1185">Reference proteome</keyword>
<evidence type="ECO:0000313" key="2">
    <source>
        <dbReference type="Proteomes" id="UP001519460"/>
    </source>
</evidence>
<comment type="caution">
    <text evidence="1">The sequence shown here is derived from an EMBL/GenBank/DDBJ whole genome shotgun (WGS) entry which is preliminary data.</text>
</comment>
<proteinExistence type="predicted"/>
<dbReference type="Proteomes" id="UP001519460">
    <property type="component" value="Unassembled WGS sequence"/>
</dbReference>